<gene>
    <name evidence="1" type="ORF">PanWU01x14_238710</name>
</gene>
<reference evidence="2" key="1">
    <citation type="submission" date="2016-06" db="EMBL/GenBank/DDBJ databases">
        <title>Parallel loss of symbiosis genes in relatives of nitrogen-fixing non-legume Parasponia.</title>
        <authorList>
            <person name="Van Velzen R."/>
            <person name="Holmer R."/>
            <person name="Bu F."/>
            <person name="Rutten L."/>
            <person name="Van Zeijl A."/>
            <person name="Liu W."/>
            <person name="Santuari L."/>
            <person name="Cao Q."/>
            <person name="Sharma T."/>
            <person name="Shen D."/>
            <person name="Roswanjaya Y."/>
            <person name="Wardhani T."/>
            <person name="Kalhor M.S."/>
            <person name="Jansen J."/>
            <person name="Van den Hoogen J."/>
            <person name="Gungor B."/>
            <person name="Hartog M."/>
            <person name="Hontelez J."/>
            <person name="Verver J."/>
            <person name="Yang W.-C."/>
            <person name="Schijlen E."/>
            <person name="Repin R."/>
            <person name="Schilthuizen M."/>
            <person name="Schranz E."/>
            <person name="Heidstra R."/>
            <person name="Miyata K."/>
            <person name="Fedorova E."/>
            <person name="Kohlen W."/>
            <person name="Bisseling T."/>
            <person name="Smit S."/>
            <person name="Geurts R."/>
        </authorList>
    </citation>
    <scope>NUCLEOTIDE SEQUENCE [LARGE SCALE GENOMIC DNA]</scope>
    <source>
        <strain evidence="2">cv. WU1-14</strain>
    </source>
</reference>
<keyword evidence="2" id="KW-1185">Reference proteome</keyword>
<evidence type="ECO:0000313" key="1">
    <source>
        <dbReference type="EMBL" id="PON48221.1"/>
    </source>
</evidence>
<dbReference type="Proteomes" id="UP000237105">
    <property type="component" value="Unassembled WGS sequence"/>
</dbReference>
<organism evidence="1 2">
    <name type="scientific">Parasponia andersonii</name>
    <name type="common">Sponia andersonii</name>
    <dbReference type="NCBI Taxonomy" id="3476"/>
    <lineage>
        <taxon>Eukaryota</taxon>
        <taxon>Viridiplantae</taxon>
        <taxon>Streptophyta</taxon>
        <taxon>Embryophyta</taxon>
        <taxon>Tracheophyta</taxon>
        <taxon>Spermatophyta</taxon>
        <taxon>Magnoliopsida</taxon>
        <taxon>eudicotyledons</taxon>
        <taxon>Gunneridae</taxon>
        <taxon>Pentapetalae</taxon>
        <taxon>rosids</taxon>
        <taxon>fabids</taxon>
        <taxon>Rosales</taxon>
        <taxon>Cannabaceae</taxon>
        <taxon>Parasponia</taxon>
    </lineage>
</organism>
<name>A0A2P5BHE9_PARAD</name>
<dbReference type="EMBL" id="JXTB01000280">
    <property type="protein sequence ID" value="PON48221.1"/>
    <property type="molecule type" value="Genomic_DNA"/>
</dbReference>
<evidence type="ECO:0000313" key="2">
    <source>
        <dbReference type="Proteomes" id="UP000237105"/>
    </source>
</evidence>
<sequence>MSFPFYKLCAISKRCVSCGDRAQENEILPGFFLEGSNIQSEIQRDLSEREFYGVEEDSSL</sequence>
<proteinExistence type="predicted"/>
<dbReference type="AlphaFoldDB" id="A0A2P5BHE9"/>
<comment type="caution">
    <text evidence="1">The sequence shown here is derived from an EMBL/GenBank/DDBJ whole genome shotgun (WGS) entry which is preliminary data.</text>
</comment>
<accession>A0A2P5BHE9</accession>
<protein>
    <submittedName>
        <fullName evidence="1">Uncharacterized protein</fullName>
    </submittedName>
</protein>